<feature type="region of interest" description="Disordered" evidence="1">
    <location>
        <begin position="1564"/>
        <end position="1600"/>
    </location>
</feature>
<feature type="chain" id="PRO_5025682933" evidence="2">
    <location>
        <begin position="20"/>
        <end position="1600"/>
    </location>
</feature>
<evidence type="ECO:0000313" key="4">
    <source>
        <dbReference type="Proteomes" id="UP000478546"/>
    </source>
</evidence>
<comment type="caution">
    <text evidence="3">The sequence shown here is derived from an EMBL/GenBank/DDBJ whole genome shotgun (WGS) entry which is preliminary data.</text>
</comment>
<dbReference type="Proteomes" id="UP000478546">
    <property type="component" value="Unassembled WGS sequence"/>
</dbReference>
<accession>A0A6B2H549</accession>
<keyword evidence="4" id="KW-1185">Reference proteome</keyword>
<name>A0A6B2H549_9BACT</name>
<evidence type="ECO:0000313" key="3">
    <source>
        <dbReference type="EMBL" id="NDK57543.1"/>
    </source>
</evidence>
<evidence type="ECO:0000256" key="1">
    <source>
        <dbReference type="SAM" id="MobiDB-lite"/>
    </source>
</evidence>
<reference evidence="3 4" key="1">
    <citation type="submission" date="2020-01" db="EMBL/GenBank/DDBJ databases">
        <authorList>
            <person name="Kim M.K."/>
        </authorList>
    </citation>
    <scope>NUCLEOTIDE SEQUENCE [LARGE SCALE GENOMIC DNA]</scope>
    <source>
        <strain evidence="3 4">BT213</strain>
    </source>
</reference>
<organism evidence="3 4">
    <name type="scientific">Pontibacter fetidus</name>
    <dbReference type="NCBI Taxonomy" id="2700082"/>
    <lineage>
        <taxon>Bacteria</taxon>
        <taxon>Pseudomonadati</taxon>
        <taxon>Bacteroidota</taxon>
        <taxon>Cytophagia</taxon>
        <taxon>Cytophagales</taxon>
        <taxon>Hymenobacteraceae</taxon>
        <taxon>Pontibacter</taxon>
    </lineage>
</organism>
<dbReference type="EMBL" id="JAAEAA010000029">
    <property type="protein sequence ID" value="NDK57543.1"/>
    <property type="molecule type" value="Genomic_DNA"/>
</dbReference>
<keyword evidence="2" id="KW-0732">Signal</keyword>
<gene>
    <name evidence="3" type="ORF">GWO68_16585</name>
</gene>
<feature type="region of interest" description="Disordered" evidence="1">
    <location>
        <begin position="171"/>
        <end position="235"/>
    </location>
</feature>
<protein>
    <submittedName>
        <fullName evidence="3">Uncharacterized protein</fullName>
    </submittedName>
</protein>
<dbReference type="RefSeq" id="WP_162347601.1">
    <property type="nucleotide sequence ID" value="NZ_JAAEAA010000029.1"/>
</dbReference>
<feature type="compositionally biased region" description="Basic and acidic residues" evidence="1">
    <location>
        <begin position="208"/>
        <end position="229"/>
    </location>
</feature>
<proteinExistence type="predicted"/>
<feature type="signal peptide" evidence="2">
    <location>
        <begin position="1"/>
        <end position="19"/>
    </location>
</feature>
<sequence>MRYKLLPFLFLLTSFVAQAQSKFSNKPAEFITEAKNLMVVGKVANAAELNAGLEEIWNSGKLTDKQKEQVVEISQKMYRKKMRSNPHFSDFYAMLVAGVNKHNLRSSSLTSMLDVVEKTIDNEDLANAGTFLNTSNLYLTTGRIFQKTNYRLYATGGNFSFAYEGVTSKKEDEKAESSSEWDNISWDDEAGSSSESVDDGWGTPVVKPKSEAQKKEDAKKAAQRRKDNLKQQFIPAQPQVSGPTLKLENVDIAIATNYDSTAIQKTSGQLMLAKGIFVGEGGSYDWEAGGSEASAILRKYNFDTSFAGFKAPDVTLTYNAVLAAPVEGAFEFRSQKRGAKGEKMFPRFVSFTNDAQVKSLGEKIKYRGGFALAGDLIGSRALDGSLSEITVVDGGKRKFSSRALNYTLNDSVIVASQAAVSIYQKEDSISHVAVQLSYSKPQNQLTLTKDKGPFSRTPFYDTYHEMEIVAERVFWDLNTPNINFSVLNTKTIIPVQLESTEYYSNNRYQQLVGVATFHPLQALVAYAQKAKKNEFYAADVSKYNKINEQAIRQGAHNLSREGFLDFDNSTGYIALKKKAWLYVEASKKKRDYDHIVIRSVVPSGRNATLNMDNNKLEVRGVERITFNNDTASVYMVPDSSIVRILDNRNIEFGGQVFASRLAFKGTQFKFDYDKFMIDMQKLDTIALVTKKRKSSKGEVSNQVLTSRSGNLTGKLYINKPDNKSGKEYYAEYPKFDAPVGAQVTFNRPDVLGGAYDSTVYFDMPPFKLDSLSSGKGAIGFDGTFHSGGIFPDIKTKLIMMPDETLGFYYQPSAKGLPAFGGKGIAYDTIMMSSKGIQSKGTLTYLTGTFEAPEYTYYMDAVKTDKGAKATIKEEKLNGTEFPVAELKNFSMNWQPKVDSMYLHTNKEPMQIYKEKYKFKGVAKLSPGGMYGSGELDNPVANVTSPEFLFKQRSFSGNNSQMIAKSDVQVRPAIKAQGVEFNYDMTKGTVDFGIEKVGAASIEFPRAQYKTSMRSARWDFNTERITLKADEKGGKNYFYSMHPEQDSLNFMAGSGVYDLKKNTILAGGVPYIAVADMYVLPDSGKVVVSADATIRTLRNSRVLADSAQQYHKFYKGNIDVKARKLLSGSAYLDYLNAAQDSFRLHFTDFKFDNPQGKRKPIYSFATSTIEEKDKFYIFPRIMFRGTALMHATKPYLDFDGELKLNFTGNEADADWFSYKKDTLNPTNVRIPIHKAKAADGTPLHTGIHVSAATAKLYNTFVSKKQNEDDLDLFQVDGSISYNKANKEFKIERDERANSNAYQGNVLSYSEATNALHFEGKLNLLKSSRNFKVEASGNGTANVDSSSYNLDTFLAFDMEMPEPALVAMAENLEENTQSAPEALDGSDATYYKLGEFIGDRGVRNYISKAGTEAVSLPKLDKSLIRSLILNKVDLKWSNEQKGWYSTGKIGVASILKQDINAMVDGYLEIKQDLNGEPTLNLYLQADQYTWYYFSFFENGLNLVASNEKFNKAVRAKSKRGRGTTTNYAFYPGETMDKNIFLEHFSKNYLDGKTGFKVVTQQQEIDTTESIDVIDEQPKKEKKRKKKKGEATEGEGEPGPGNQ</sequence>
<evidence type="ECO:0000256" key="2">
    <source>
        <dbReference type="SAM" id="SignalP"/>
    </source>
</evidence>